<evidence type="ECO:0000313" key="2">
    <source>
        <dbReference type="EMBL" id="EJK74837.1"/>
    </source>
</evidence>
<proteinExistence type="predicted"/>
<keyword evidence="1" id="KW-1133">Transmembrane helix</keyword>
<evidence type="ECO:0000313" key="3">
    <source>
        <dbReference type="Proteomes" id="UP000266841"/>
    </source>
</evidence>
<dbReference type="Proteomes" id="UP000266841">
    <property type="component" value="Unassembled WGS sequence"/>
</dbReference>
<dbReference type="EMBL" id="AGNL01003332">
    <property type="protein sequence ID" value="EJK74837.1"/>
    <property type="molecule type" value="Genomic_DNA"/>
</dbReference>
<keyword evidence="1" id="KW-0472">Membrane</keyword>
<dbReference type="AlphaFoldDB" id="K0TPT1"/>
<protein>
    <recommendedName>
        <fullName evidence="4">Claudin</fullName>
    </recommendedName>
</protein>
<accession>K0TPT1</accession>
<sequence>MLCPKKEIDRDTDFYAIVQAFRNERALKASPSDRSNNTPSRHGGSGCRNWHLCPVLGVEVRVQSDLDEEHEVKTWHTEEAVEEEIEVRRIVPFSNPHGRLPMTLTAVSLGAFIMSIACAQGCSFVSRTTMIQDANGELYPGLGLDAGIWSYAVMKCKKGVSCESNITNIIELNVDDFEDSHYCQPYSDVFVIDGHWKLARIAGPFASLVGLVGLAFCGVATCTKLGKRSWTNMSVLLFLVACVLQGMQLSYLRSDMCTDWDFSSDMTAMAACKLSTEGILAVVACILWFVSSGTSLVMSRQVKHSS</sequence>
<feature type="transmembrane region" description="Helical" evidence="1">
    <location>
        <begin position="234"/>
        <end position="252"/>
    </location>
</feature>
<evidence type="ECO:0008006" key="4">
    <source>
        <dbReference type="Google" id="ProtNLM"/>
    </source>
</evidence>
<feature type="transmembrane region" description="Helical" evidence="1">
    <location>
        <begin position="201"/>
        <end position="222"/>
    </location>
</feature>
<keyword evidence="3" id="KW-1185">Reference proteome</keyword>
<reference evidence="2 3" key="1">
    <citation type="journal article" date="2012" name="Genome Biol.">
        <title>Genome and low-iron response of an oceanic diatom adapted to chronic iron limitation.</title>
        <authorList>
            <person name="Lommer M."/>
            <person name="Specht M."/>
            <person name="Roy A.S."/>
            <person name="Kraemer L."/>
            <person name="Andreson R."/>
            <person name="Gutowska M.A."/>
            <person name="Wolf J."/>
            <person name="Bergner S.V."/>
            <person name="Schilhabel M.B."/>
            <person name="Klostermeier U.C."/>
            <person name="Beiko R.G."/>
            <person name="Rosenstiel P."/>
            <person name="Hippler M."/>
            <person name="Laroche J."/>
        </authorList>
    </citation>
    <scope>NUCLEOTIDE SEQUENCE [LARGE SCALE GENOMIC DNA]</scope>
    <source>
        <strain evidence="2 3">CCMP1005</strain>
    </source>
</reference>
<comment type="caution">
    <text evidence="2">The sequence shown here is derived from an EMBL/GenBank/DDBJ whole genome shotgun (WGS) entry which is preliminary data.</text>
</comment>
<organism evidence="2 3">
    <name type="scientific">Thalassiosira oceanica</name>
    <name type="common">Marine diatom</name>
    <dbReference type="NCBI Taxonomy" id="159749"/>
    <lineage>
        <taxon>Eukaryota</taxon>
        <taxon>Sar</taxon>
        <taxon>Stramenopiles</taxon>
        <taxon>Ochrophyta</taxon>
        <taxon>Bacillariophyta</taxon>
        <taxon>Coscinodiscophyceae</taxon>
        <taxon>Thalassiosirophycidae</taxon>
        <taxon>Thalassiosirales</taxon>
        <taxon>Thalassiosiraceae</taxon>
        <taxon>Thalassiosira</taxon>
    </lineage>
</organism>
<name>K0TPT1_THAOC</name>
<evidence type="ECO:0000256" key="1">
    <source>
        <dbReference type="SAM" id="Phobius"/>
    </source>
</evidence>
<gene>
    <name evidence="2" type="ORF">THAOC_03463</name>
</gene>
<keyword evidence="1" id="KW-0812">Transmembrane</keyword>